<feature type="region of interest" description="Disordered" evidence="2">
    <location>
        <begin position="1"/>
        <end position="56"/>
    </location>
</feature>
<name>A0A151RFC5_CAJCA</name>
<protein>
    <submittedName>
        <fullName evidence="5">AC transposase</fullName>
    </submittedName>
</protein>
<dbReference type="SUPFAM" id="SSF53098">
    <property type="entry name" value="Ribonuclease H-like"/>
    <property type="match status" value="1"/>
</dbReference>
<evidence type="ECO:0000313" key="6">
    <source>
        <dbReference type="Proteomes" id="UP000075243"/>
    </source>
</evidence>
<keyword evidence="1" id="KW-0238">DNA-binding</keyword>
<keyword evidence="6" id="KW-1185">Reference proteome</keyword>
<dbReference type="Gramene" id="C.cajan_37667.t">
    <property type="protein sequence ID" value="C.cajan_37667.t"/>
    <property type="gene ID" value="C.cajan_37667"/>
</dbReference>
<dbReference type="InterPro" id="IPR052035">
    <property type="entry name" value="ZnF_BED_domain_contain"/>
</dbReference>
<evidence type="ECO:0000259" key="4">
    <source>
        <dbReference type="Pfam" id="PF14372"/>
    </source>
</evidence>
<dbReference type="PANTHER" id="PTHR46481:SF2">
    <property type="entry name" value="BED-TYPE DOMAIN-CONTAINING PROTEIN"/>
    <property type="match status" value="1"/>
</dbReference>
<feature type="compositionally biased region" description="Polar residues" evidence="2">
    <location>
        <begin position="37"/>
        <end position="51"/>
    </location>
</feature>
<evidence type="ECO:0000256" key="1">
    <source>
        <dbReference type="ARBA" id="ARBA00023125"/>
    </source>
</evidence>
<dbReference type="OMA" id="CVNEANI"/>
<evidence type="ECO:0000259" key="3">
    <source>
        <dbReference type="Pfam" id="PF05699"/>
    </source>
</evidence>
<feature type="domain" description="hAT-like transposase RNase-H fold" evidence="4">
    <location>
        <begin position="460"/>
        <end position="559"/>
    </location>
</feature>
<reference evidence="5" key="1">
    <citation type="journal article" date="2012" name="Nat. Biotechnol.">
        <title>Draft genome sequence of pigeonpea (Cajanus cajan), an orphan legume crop of resource-poor farmers.</title>
        <authorList>
            <person name="Varshney R.K."/>
            <person name="Chen W."/>
            <person name="Li Y."/>
            <person name="Bharti A.K."/>
            <person name="Saxena R.K."/>
            <person name="Schlueter J.A."/>
            <person name="Donoghue M.T."/>
            <person name="Azam S."/>
            <person name="Fan G."/>
            <person name="Whaley A.M."/>
            <person name="Farmer A.D."/>
            <person name="Sheridan J."/>
            <person name="Iwata A."/>
            <person name="Tuteja R."/>
            <person name="Penmetsa R.V."/>
            <person name="Wu W."/>
            <person name="Upadhyaya H.D."/>
            <person name="Yang S.P."/>
            <person name="Shah T."/>
            <person name="Saxena K.B."/>
            <person name="Michael T."/>
            <person name="McCombie W.R."/>
            <person name="Yang B."/>
            <person name="Zhang G."/>
            <person name="Yang H."/>
            <person name="Wang J."/>
            <person name="Spillane C."/>
            <person name="Cook D.R."/>
            <person name="May G.D."/>
            <person name="Xu X."/>
            <person name="Jackson S.A."/>
        </authorList>
    </citation>
    <scope>NUCLEOTIDE SEQUENCE [LARGE SCALE GENOMIC DNA]</scope>
</reference>
<accession>A0A151RFC5</accession>
<gene>
    <name evidence="5" type="ORF">KK1_037545</name>
</gene>
<dbReference type="AlphaFoldDB" id="A0A151RFC5"/>
<dbReference type="InterPro" id="IPR025525">
    <property type="entry name" value="hAT-like_transposase_RNase-H"/>
</dbReference>
<feature type="compositionally biased region" description="Low complexity" evidence="2">
    <location>
        <begin position="121"/>
        <end position="137"/>
    </location>
</feature>
<dbReference type="Pfam" id="PF14372">
    <property type="entry name" value="hAT-like_RNase-H"/>
    <property type="match status" value="1"/>
</dbReference>
<dbReference type="InterPro" id="IPR012337">
    <property type="entry name" value="RNaseH-like_sf"/>
</dbReference>
<dbReference type="GO" id="GO:0003677">
    <property type="term" value="F:DNA binding"/>
    <property type="evidence" value="ECO:0007669"/>
    <property type="project" value="UniProtKB-KW"/>
</dbReference>
<dbReference type="InterPro" id="IPR008906">
    <property type="entry name" value="HATC_C_dom"/>
</dbReference>
<organism evidence="5 6">
    <name type="scientific">Cajanus cajan</name>
    <name type="common">Pigeon pea</name>
    <name type="synonym">Cajanus indicus</name>
    <dbReference type="NCBI Taxonomy" id="3821"/>
    <lineage>
        <taxon>Eukaryota</taxon>
        <taxon>Viridiplantae</taxon>
        <taxon>Streptophyta</taxon>
        <taxon>Embryophyta</taxon>
        <taxon>Tracheophyta</taxon>
        <taxon>Spermatophyta</taxon>
        <taxon>Magnoliopsida</taxon>
        <taxon>eudicotyledons</taxon>
        <taxon>Gunneridae</taxon>
        <taxon>Pentapetalae</taxon>
        <taxon>rosids</taxon>
        <taxon>fabids</taxon>
        <taxon>Fabales</taxon>
        <taxon>Fabaceae</taxon>
        <taxon>Papilionoideae</taxon>
        <taxon>50 kb inversion clade</taxon>
        <taxon>NPAAA clade</taxon>
        <taxon>indigoferoid/millettioid clade</taxon>
        <taxon>Phaseoleae</taxon>
        <taxon>Cajanus</taxon>
    </lineage>
</organism>
<feature type="region of interest" description="Disordered" evidence="2">
    <location>
        <begin position="116"/>
        <end position="141"/>
    </location>
</feature>
<feature type="compositionally biased region" description="Polar residues" evidence="2">
    <location>
        <begin position="9"/>
        <end position="18"/>
    </location>
</feature>
<evidence type="ECO:0000256" key="2">
    <source>
        <dbReference type="SAM" id="MobiDB-lite"/>
    </source>
</evidence>
<sequence>MAEQGQYPGGTNNTSETLGASGPTPPICGQLREPTPVESSADANSKTSSEGVPSLQEIDYKRKRSYEQEEFFSQEKFRTALTKMIIIDMLPLKFVENPGFREFICALLPTPVGLPTAANTESSSEGDSSSSEGDSSSQEVGSKRKRGFEAVEFNQKFCCYVLARMIVIDELPFKFVENPGFSEFVSALLPQFEIPSKKTIAKYCMGMYIFEKEILKSNLSLNKQMVSLTTDTWTSIQDRNYLCVTAHYIDEGWELNKKTLSFGLITDHKGDTIGKALVNCLNEWEITKICTITVDNANPDNLASSHLIQNMSAWNGTTLLNGEHMHLRCCAHILNSIVSVGLKETDCCIARIRAACKYVRSSSSRLACFKKCVNEANISSDHMIVLDDPTKWNSTYLMLEIAEKFEKAFNLLEVEDDSYVNSLGNEGGPPHADDWNRARVFIKVLKIFYEATLSFSGFLNVSSNSFLWKWVKIQNALRSWIESDDLELQRMATNMKLKFDEYWDIDGNINNLLFVAIFLDPRYKFKYLEFCFGRMYGPEKCKDILKKLGDFIKKLFAHYWSLHPIIPDACESSGLSSDVTSQTILSNDDGGISDIDEEYKIMVKKMLDERKRNELERYMEDHVEVNYDGFDILKWWRGKSTKYYVLAHMARDILAIPLSTVSFEHAFSMGDRVLNRYRSYLDPTIVEALVCARSWCIRKNGDSHKTFDVVQVERDILEDSDLLDHDIVEAMVCTRSWCMGNNGNSHKIFDMEQDEGGI</sequence>
<dbReference type="Proteomes" id="UP000075243">
    <property type="component" value="Unassembled WGS sequence"/>
</dbReference>
<proteinExistence type="predicted"/>
<dbReference type="SUPFAM" id="SSF140996">
    <property type="entry name" value="Hermes dimerisation domain"/>
    <property type="match status" value="1"/>
</dbReference>
<dbReference type="GO" id="GO:0046983">
    <property type="term" value="F:protein dimerization activity"/>
    <property type="evidence" value="ECO:0007669"/>
    <property type="project" value="InterPro"/>
</dbReference>
<evidence type="ECO:0000313" key="5">
    <source>
        <dbReference type="EMBL" id="KYP41095.1"/>
    </source>
</evidence>
<dbReference type="PANTHER" id="PTHR46481">
    <property type="entry name" value="ZINC FINGER BED DOMAIN-CONTAINING PROTEIN 4"/>
    <property type="match status" value="1"/>
</dbReference>
<dbReference type="Pfam" id="PF05699">
    <property type="entry name" value="Dimer_Tnp_hAT"/>
    <property type="match status" value="1"/>
</dbReference>
<feature type="domain" description="HAT C-terminal dimerisation" evidence="3">
    <location>
        <begin position="614"/>
        <end position="695"/>
    </location>
</feature>
<dbReference type="EMBL" id="KQ483795">
    <property type="protein sequence ID" value="KYP41095.1"/>
    <property type="molecule type" value="Genomic_DNA"/>
</dbReference>